<organism evidence="1 2">
    <name type="scientific">Vescimonas coprocola</name>
    <dbReference type="NCBI Taxonomy" id="2714355"/>
    <lineage>
        <taxon>Bacteria</taxon>
        <taxon>Bacillati</taxon>
        <taxon>Bacillota</taxon>
        <taxon>Clostridia</taxon>
        <taxon>Eubacteriales</taxon>
        <taxon>Oscillospiraceae</taxon>
        <taxon>Vescimonas</taxon>
    </lineage>
</organism>
<dbReference type="RefSeq" id="WP_267873534.1">
    <property type="nucleotide sequence ID" value="NZ_AP023418.1"/>
</dbReference>
<reference evidence="1" key="1">
    <citation type="submission" date="2020-09" db="EMBL/GenBank/DDBJ databases">
        <title>New species isolated from human feces.</title>
        <authorList>
            <person name="Kitahara M."/>
            <person name="Shigeno Y."/>
            <person name="Shime M."/>
            <person name="Matsumoto Y."/>
            <person name="Nakamura S."/>
            <person name="Motooka D."/>
            <person name="Fukuoka S."/>
            <person name="Nishikawa H."/>
            <person name="Benno Y."/>
        </authorList>
    </citation>
    <scope>NUCLEOTIDE SEQUENCE</scope>
    <source>
        <strain evidence="1">MM50</strain>
    </source>
</reference>
<gene>
    <name evidence="1" type="ORF">MM50RIKEN_15830</name>
</gene>
<proteinExistence type="predicted"/>
<evidence type="ECO:0000313" key="1">
    <source>
        <dbReference type="EMBL" id="BCK81820.1"/>
    </source>
</evidence>
<name>A0A810Q1I6_9FIRM</name>
<dbReference type="Proteomes" id="UP000681035">
    <property type="component" value="Chromosome"/>
</dbReference>
<keyword evidence="2" id="KW-1185">Reference proteome</keyword>
<sequence length="42" mass="4793">MYAILAMGFQGNLSMAQTYYTAAKPYLALEHAEVIKKYLHIK</sequence>
<dbReference type="KEGG" id="vcop:MM50RIKEN_15830"/>
<accession>A0A810Q1I6</accession>
<evidence type="ECO:0000313" key="2">
    <source>
        <dbReference type="Proteomes" id="UP000681035"/>
    </source>
</evidence>
<protein>
    <submittedName>
        <fullName evidence="1">Uncharacterized protein</fullName>
    </submittedName>
</protein>
<dbReference type="EMBL" id="AP023418">
    <property type="protein sequence ID" value="BCK81820.1"/>
    <property type="molecule type" value="Genomic_DNA"/>
</dbReference>
<dbReference type="AlphaFoldDB" id="A0A810Q1I6"/>